<dbReference type="FunFam" id="3.40.50.150:FF:000101">
    <property type="entry name" value="Thiopurine S-methyltransferase"/>
    <property type="match status" value="1"/>
</dbReference>
<dbReference type="PIRSF" id="PIRSF023956">
    <property type="entry name" value="Thiopurine_S-methyltransferase"/>
    <property type="match status" value="1"/>
</dbReference>
<dbReference type="InterPro" id="IPR022474">
    <property type="entry name" value="Thiopur_S-MeTfrase_Se/Te_detox"/>
</dbReference>
<dbReference type="HAMAP" id="MF_00812">
    <property type="entry name" value="Thiopur_methtran"/>
    <property type="match status" value="1"/>
</dbReference>
<organism evidence="10 11">
    <name type="scientific">Mesobaculum littorinae</name>
    <dbReference type="NCBI Taxonomy" id="2486419"/>
    <lineage>
        <taxon>Bacteria</taxon>
        <taxon>Pseudomonadati</taxon>
        <taxon>Pseudomonadota</taxon>
        <taxon>Alphaproteobacteria</taxon>
        <taxon>Rhodobacterales</taxon>
        <taxon>Roseobacteraceae</taxon>
        <taxon>Mesobaculum</taxon>
    </lineage>
</organism>
<evidence type="ECO:0000313" key="11">
    <source>
        <dbReference type="Proteomes" id="UP000285908"/>
    </source>
</evidence>
<dbReference type="EC" id="2.1.1.67" evidence="4 9"/>
<dbReference type="RefSeq" id="WP_127904623.1">
    <property type="nucleotide sequence ID" value="NZ_RQXX01000001.1"/>
</dbReference>
<dbReference type="Pfam" id="PF05724">
    <property type="entry name" value="TPMT"/>
    <property type="match status" value="1"/>
</dbReference>
<dbReference type="GO" id="GO:0010038">
    <property type="term" value="P:response to metal ion"/>
    <property type="evidence" value="ECO:0007669"/>
    <property type="project" value="InterPro"/>
</dbReference>
<evidence type="ECO:0000256" key="4">
    <source>
        <dbReference type="ARBA" id="ARBA00011905"/>
    </source>
</evidence>
<comment type="caution">
    <text evidence="10">The sequence shown here is derived from an EMBL/GenBank/DDBJ whole genome shotgun (WGS) entry which is preliminary data.</text>
</comment>
<dbReference type="NCBIfam" id="TIGR03840">
    <property type="entry name" value="TMPT_Se_Te"/>
    <property type="match status" value="1"/>
</dbReference>
<keyword evidence="11" id="KW-1185">Reference proteome</keyword>
<dbReference type="GO" id="GO:0008119">
    <property type="term" value="F:thiopurine S-methyltransferase activity"/>
    <property type="evidence" value="ECO:0007669"/>
    <property type="project" value="UniProtKB-UniRule"/>
</dbReference>
<evidence type="ECO:0000256" key="3">
    <source>
        <dbReference type="ARBA" id="ARBA00008145"/>
    </source>
</evidence>
<dbReference type="Gene3D" id="3.40.50.150">
    <property type="entry name" value="Vaccinia Virus protein VP39"/>
    <property type="match status" value="1"/>
</dbReference>
<comment type="catalytic activity">
    <reaction evidence="1 9">
        <text>S-adenosyl-L-methionine + a thiopurine = S-adenosyl-L-homocysteine + a thiopurine S-methylether.</text>
        <dbReference type="EC" id="2.1.1.67"/>
    </reaction>
</comment>
<feature type="binding site" evidence="9">
    <location>
        <position position="66"/>
    </location>
    <ligand>
        <name>S-adenosyl-L-methionine</name>
        <dbReference type="ChEBI" id="CHEBI:59789"/>
    </ligand>
</feature>
<dbReference type="SUPFAM" id="SSF53335">
    <property type="entry name" value="S-adenosyl-L-methionine-dependent methyltransferases"/>
    <property type="match status" value="1"/>
</dbReference>
<comment type="subcellular location">
    <subcellularLocation>
        <location evidence="2 9">Cytoplasm</location>
    </subcellularLocation>
</comment>
<evidence type="ECO:0000256" key="5">
    <source>
        <dbReference type="ARBA" id="ARBA00022490"/>
    </source>
</evidence>
<keyword evidence="8 9" id="KW-0949">S-adenosyl-L-methionine</keyword>
<dbReference type="GO" id="GO:0032259">
    <property type="term" value="P:methylation"/>
    <property type="evidence" value="ECO:0007669"/>
    <property type="project" value="UniProtKB-KW"/>
</dbReference>
<keyword evidence="5 9" id="KW-0963">Cytoplasm</keyword>
<dbReference type="PANTHER" id="PTHR10259">
    <property type="entry name" value="THIOPURINE S-METHYLTRANSFERASE"/>
    <property type="match status" value="1"/>
</dbReference>
<dbReference type="InterPro" id="IPR025835">
    <property type="entry name" value="Thiopurine_S-MeTrfase"/>
</dbReference>
<evidence type="ECO:0000256" key="9">
    <source>
        <dbReference type="HAMAP-Rule" id="MF_00812"/>
    </source>
</evidence>
<evidence type="ECO:0000256" key="2">
    <source>
        <dbReference type="ARBA" id="ARBA00004496"/>
    </source>
</evidence>
<dbReference type="EMBL" id="RQXX01000001">
    <property type="protein sequence ID" value="RVV99182.1"/>
    <property type="molecule type" value="Genomic_DNA"/>
</dbReference>
<dbReference type="NCBIfam" id="NF009732">
    <property type="entry name" value="PRK13255.1"/>
    <property type="match status" value="1"/>
</dbReference>
<evidence type="ECO:0000256" key="8">
    <source>
        <dbReference type="ARBA" id="ARBA00022691"/>
    </source>
</evidence>
<dbReference type="InterPro" id="IPR029063">
    <property type="entry name" value="SAM-dependent_MTases_sf"/>
</dbReference>
<proteinExistence type="inferred from homology"/>
<name>A0A438AKG8_9RHOB</name>
<dbReference type="PROSITE" id="PS51585">
    <property type="entry name" value="SAM_MT_TPMT"/>
    <property type="match status" value="1"/>
</dbReference>
<reference evidence="10 11" key="1">
    <citation type="submission" date="2018-11" db="EMBL/GenBank/DDBJ databases">
        <title>Mesobaculum littorinae gen. nov., sp. nov., isolated from Littorina scabra that represents a novel genus of the order Rhodobacteraceae.</title>
        <authorList>
            <person name="Li F."/>
        </authorList>
    </citation>
    <scope>NUCLEOTIDE SEQUENCE [LARGE SCALE GENOMIC DNA]</scope>
    <source>
        <strain evidence="10 11">M0103</strain>
    </source>
</reference>
<keyword evidence="7 9" id="KW-0808">Transferase</keyword>
<feature type="binding site" evidence="9">
    <location>
        <position position="123"/>
    </location>
    <ligand>
        <name>S-adenosyl-L-methionine</name>
        <dbReference type="ChEBI" id="CHEBI:59789"/>
    </ligand>
</feature>
<keyword evidence="6 9" id="KW-0489">Methyltransferase</keyword>
<evidence type="ECO:0000256" key="1">
    <source>
        <dbReference type="ARBA" id="ARBA00000903"/>
    </source>
</evidence>
<gene>
    <name evidence="10" type="primary">tmpT</name>
    <name evidence="9" type="synonym">tpm</name>
    <name evidence="10" type="ORF">EKE94_00340</name>
</gene>
<evidence type="ECO:0000256" key="6">
    <source>
        <dbReference type="ARBA" id="ARBA00022603"/>
    </source>
</evidence>
<feature type="binding site" evidence="9">
    <location>
        <position position="45"/>
    </location>
    <ligand>
        <name>S-adenosyl-L-methionine</name>
        <dbReference type="ChEBI" id="CHEBI:59789"/>
    </ligand>
</feature>
<sequence length="218" mass="23245">MDANFWHDRWQKGQTGFHEGRANGLLTRHWEAIGLPPGATVLVPLCGKSVDMWWLRDRGARVIGAELSEKAVARFFDEAGVTPTRVPAGALTRWEGDGVAILEGDVFDLDARTLGPVGAVYDRAALVALPQPLRRRYAAHIAGITGAAPQMLITFAYDQAAMDGPPFSVDAAEVAACHGGTYACAALETRDVAGGFRGRVAASETLWHLTRPADGAAP</sequence>
<dbReference type="AlphaFoldDB" id="A0A438AKG8"/>
<dbReference type="OrthoDB" id="9778208at2"/>
<comment type="similarity">
    <text evidence="3 9">Belongs to the class I-like SAM-binding methyltransferase superfamily. TPMT family.</text>
</comment>
<protein>
    <recommendedName>
        <fullName evidence="4 9">Thiopurine S-methyltransferase</fullName>
        <ecNumber evidence="4 9">2.1.1.67</ecNumber>
    </recommendedName>
    <alternativeName>
        <fullName evidence="9">Thiopurine methyltransferase</fullName>
    </alternativeName>
</protein>
<evidence type="ECO:0000256" key="7">
    <source>
        <dbReference type="ARBA" id="ARBA00022679"/>
    </source>
</evidence>
<dbReference type="PANTHER" id="PTHR10259:SF11">
    <property type="entry name" value="THIOPURINE S-METHYLTRANSFERASE"/>
    <property type="match status" value="1"/>
</dbReference>
<feature type="binding site" evidence="9">
    <location>
        <position position="10"/>
    </location>
    <ligand>
        <name>S-adenosyl-L-methionine</name>
        <dbReference type="ChEBI" id="CHEBI:59789"/>
    </ligand>
</feature>
<dbReference type="GO" id="GO:0005737">
    <property type="term" value="C:cytoplasm"/>
    <property type="evidence" value="ECO:0007669"/>
    <property type="project" value="UniProtKB-SubCell"/>
</dbReference>
<dbReference type="InterPro" id="IPR008854">
    <property type="entry name" value="TPMT"/>
</dbReference>
<dbReference type="Proteomes" id="UP000285908">
    <property type="component" value="Unassembled WGS sequence"/>
</dbReference>
<evidence type="ECO:0000313" key="10">
    <source>
        <dbReference type="EMBL" id="RVV99182.1"/>
    </source>
</evidence>
<accession>A0A438AKG8</accession>